<organism evidence="3 4">
    <name type="scientific">Guyparkeria halophila</name>
    <dbReference type="NCBI Taxonomy" id="47960"/>
    <lineage>
        <taxon>Bacteria</taxon>
        <taxon>Pseudomonadati</taxon>
        <taxon>Pseudomonadota</taxon>
        <taxon>Gammaproteobacteria</taxon>
        <taxon>Chromatiales</taxon>
        <taxon>Thioalkalibacteraceae</taxon>
        <taxon>Guyparkeria</taxon>
    </lineage>
</organism>
<evidence type="ECO:0000313" key="3">
    <source>
        <dbReference type="EMBL" id="QGT79165.1"/>
    </source>
</evidence>
<gene>
    <name evidence="3" type="ORF">GM160_09855</name>
</gene>
<dbReference type="AlphaFoldDB" id="A0A6I6D4X1"/>
<dbReference type="SUPFAM" id="SSF54373">
    <property type="entry name" value="FAD-linked reductases, C-terminal domain"/>
    <property type="match status" value="1"/>
</dbReference>
<reference evidence="3 4" key="1">
    <citation type="submission" date="2019-11" db="EMBL/GenBank/DDBJ databases">
        <authorList>
            <person name="Zhang J."/>
            <person name="Sun C."/>
        </authorList>
    </citation>
    <scope>NUCLEOTIDE SEQUENCE [LARGE SCALE GENOMIC DNA]</scope>
    <source>
        <strain evidence="4">sp2</strain>
    </source>
</reference>
<dbReference type="Pfam" id="PF01266">
    <property type="entry name" value="DAO"/>
    <property type="match status" value="1"/>
</dbReference>
<dbReference type="KEGG" id="ghl:GM160_09855"/>
<evidence type="ECO:0000313" key="4">
    <source>
        <dbReference type="Proteomes" id="UP000427716"/>
    </source>
</evidence>
<dbReference type="Gene3D" id="3.30.9.10">
    <property type="entry name" value="D-Amino Acid Oxidase, subunit A, domain 2"/>
    <property type="match status" value="1"/>
</dbReference>
<keyword evidence="1" id="KW-0560">Oxidoreductase</keyword>
<dbReference type="SUPFAM" id="SSF51905">
    <property type="entry name" value="FAD/NAD(P)-binding domain"/>
    <property type="match status" value="1"/>
</dbReference>
<protein>
    <submittedName>
        <fullName evidence="3">FAD-dependent oxidoreductase</fullName>
    </submittedName>
</protein>
<dbReference type="GO" id="GO:0005737">
    <property type="term" value="C:cytoplasm"/>
    <property type="evidence" value="ECO:0007669"/>
    <property type="project" value="TreeGrafter"/>
</dbReference>
<feature type="domain" description="FAD dependent oxidoreductase" evidence="2">
    <location>
        <begin position="22"/>
        <end position="352"/>
    </location>
</feature>
<name>A0A6I6D4X1_9GAMM</name>
<dbReference type="GO" id="GO:0016491">
    <property type="term" value="F:oxidoreductase activity"/>
    <property type="evidence" value="ECO:0007669"/>
    <property type="project" value="UniProtKB-KW"/>
</dbReference>
<dbReference type="EMBL" id="CP046415">
    <property type="protein sequence ID" value="QGT79165.1"/>
    <property type="molecule type" value="Genomic_DNA"/>
</dbReference>
<keyword evidence="4" id="KW-1185">Reference proteome</keyword>
<dbReference type="InterPro" id="IPR006076">
    <property type="entry name" value="FAD-dep_OxRdtase"/>
</dbReference>
<dbReference type="Proteomes" id="UP000427716">
    <property type="component" value="Chromosome"/>
</dbReference>
<dbReference type="InterPro" id="IPR036188">
    <property type="entry name" value="FAD/NAD-bd_sf"/>
</dbReference>
<accession>A0A6I6D4X1</accession>
<evidence type="ECO:0000256" key="1">
    <source>
        <dbReference type="ARBA" id="ARBA00023002"/>
    </source>
</evidence>
<proteinExistence type="predicted"/>
<sequence length="373" mass="40037">MGPAIGPSARWHDLPVSSTRFDIIVVGAGIAGLTSALALERDGASVVVLDRHCAGTEASWAGGGILCPLYAWRYPMPVLRLAAEGMRRYPALLDSLDSPVDPERWVTGMEILDPIGDGETVESIGATLESVGIAHQWRRQAETHALWLPEVANVRNPYLLDALTDTLHARGIALREHCAAEGLLLENGRVAGVATSQGEMQADRVVVTAGAWSESLIPGLPDGSLFPVRGQMLRLEPRPENGLDRILMDEGVYLIPRRDGSVVIGSTVENAGFDKTVDESAQARLHATACRLWPQLTGARITHRWAGLRPGSADELPLLGEHPAIGGLWANTGGYRNGLAMAPAAAELLADRMAGRETRLDATPYRLERLIDG</sequence>
<dbReference type="PANTHER" id="PTHR13847">
    <property type="entry name" value="SARCOSINE DEHYDROGENASE-RELATED"/>
    <property type="match status" value="1"/>
</dbReference>
<dbReference type="Gene3D" id="3.50.50.60">
    <property type="entry name" value="FAD/NAD(P)-binding domain"/>
    <property type="match status" value="1"/>
</dbReference>
<dbReference type="PANTHER" id="PTHR13847:SF289">
    <property type="entry name" value="GLYCINE OXIDASE"/>
    <property type="match status" value="1"/>
</dbReference>
<evidence type="ECO:0000259" key="2">
    <source>
        <dbReference type="Pfam" id="PF01266"/>
    </source>
</evidence>